<keyword evidence="3" id="KW-1185">Reference proteome</keyword>
<organism evidence="2 3">
    <name type="scientific">Agrococcus versicolor</name>
    <dbReference type="NCBI Taxonomy" id="501482"/>
    <lineage>
        <taxon>Bacteria</taxon>
        <taxon>Bacillati</taxon>
        <taxon>Actinomycetota</taxon>
        <taxon>Actinomycetes</taxon>
        <taxon>Micrococcales</taxon>
        <taxon>Microbacteriaceae</taxon>
        <taxon>Agrococcus</taxon>
    </lineage>
</organism>
<dbReference type="EMBL" id="BAAAQT010000006">
    <property type="protein sequence ID" value="GAA2173685.1"/>
    <property type="molecule type" value="Genomic_DNA"/>
</dbReference>
<proteinExistence type="predicted"/>
<feature type="compositionally biased region" description="Basic and acidic residues" evidence="1">
    <location>
        <begin position="43"/>
        <end position="55"/>
    </location>
</feature>
<sequence>MTSQRSPSVVASSMVMPCILRARGGVRQGVDSGPLGVPGRGAARMEDPHVHARRL</sequence>
<protein>
    <submittedName>
        <fullName evidence="2">Uncharacterized protein</fullName>
    </submittedName>
</protein>
<evidence type="ECO:0000313" key="3">
    <source>
        <dbReference type="Proteomes" id="UP001501599"/>
    </source>
</evidence>
<feature type="region of interest" description="Disordered" evidence="1">
    <location>
        <begin position="28"/>
        <end position="55"/>
    </location>
</feature>
<evidence type="ECO:0000313" key="2">
    <source>
        <dbReference type="EMBL" id="GAA2173685.1"/>
    </source>
</evidence>
<evidence type="ECO:0000256" key="1">
    <source>
        <dbReference type="SAM" id="MobiDB-lite"/>
    </source>
</evidence>
<gene>
    <name evidence="2" type="ORF">GCM10009846_16610</name>
</gene>
<comment type="caution">
    <text evidence="2">The sequence shown here is derived from an EMBL/GenBank/DDBJ whole genome shotgun (WGS) entry which is preliminary data.</text>
</comment>
<name>A0ABN3AR41_9MICO</name>
<reference evidence="2 3" key="1">
    <citation type="journal article" date="2019" name="Int. J. Syst. Evol. Microbiol.">
        <title>The Global Catalogue of Microorganisms (GCM) 10K type strain sequencing project: providing services to taxonomists for standard genome sequencing and annotation.</title>
        <authorList>
            <consortium name="The Broad Institute Genomics Platform"/>
            <consortium name="The Broad Institute Genome Sequencing Center for Infectious Disease"/>
            <person name="Wu L."/>
            <person name="Ma J."/>
        </authorList>
    </citation>
    <scope>NUCLEOTIDE SEQUENCE [LARGE SCALE GENOMIC DNA]</scope>
    <source>
        <strain evidence="2 3">JCM 16026</strain>
    </source>
</reference>
<dbReference type="Proteomes" id="UP001501599">
    <property type="component" value="Unassembled WGS sequence"/>
</dbReference>
<accession>A0ABN3AR41</accession>